<evidence type="ECO:0000256" key="1">
    <source>
        <dbReference type="ARBA" id="ARBA00023015"/>
    </source>
</evidence>
<dbReference type="KEGG" id="mmyr:MXMO3_02748"/>
<dbReference type="SUPFAM" id="SSF48498">
    <property type="entry name" value="Tetracyclin repressor-like, C-terminal domain"/>
    <property type="match status" value="1"/>
</dbReference>
<keyword evidence="2" id="KW-0804">Transcription</keyword>
<name>A0A2R4MHA4_9HYPH</name>
<evidence type="ECO:0000313" key="4">
    <source>
        <dbReference type="EMBL" id="AVX05259.1"/>
    </source>
</evidence>
<accession>A0A2R4MHA4</accession>
<dbReference type="InterPro" id="IPR036271">
    <property type="entry name" value="Tet_transcr_reg_TetR-rel_C_sf"/>
</dbReference>
<dbReference type="InterPro" id="IPR011075">
    <property type="entry name" value="TetR_C"/>
</dbReference>
<dbReference type="Pfam" id="PF16925">
    <property type="entry name" value="TetR_C_13"/>
    <property type="match status" value="1"/>
</dbReference>
<evidence type="ECO:0000313" key="5">
    <source>
        <dbReference type="Proteomes" id="UP000258927"/>
    </source>
</evidence>
<gene>
    <name evidence="4" type="ORF">MXMO3_02748</name>
</gene>
<reference evidence="4 5" key="1">
    <citation type="submission" date="2017-05" db="EMBL/GenBank/DDBJ databases">
        <title>Genome Analysis of Maritalea myrionectae HL2708#5.</title>
        <authorList>
            <consortium name="Cotde Inc.-PKNU"/>
            <person name="Jang D."/>
            <person name="Oh H.-M."/>
        </authorList>
    </citation>
    <scope>NUCLEOTIDE SEQUENCE [LARGE SCALE GENOMIC DNA]</scope>
    <source>
        <strain evidence="4 5">HL2708#5</strain>
    </source>
</reference>
<dbReference type="AlphaFoldDB" id="A0A2R4MHA4"/>
<keyword evidence="1" id="KW-0805">Transcription regulation</keyword>
<dbReference type="Gene3D" id="1.10.357.10">
    <property type="entry name" value="Tetracycline Repressor, domain 2"/>
    <property type="match status" value="1"/>
</dbReference>
<feature type="domain" description="Tetracyclin repressor-like C-terminal" evidence="3">
    <location>
        <begin position="65"/>
        <end position="150"/>
    </location>
</feature>
<evidence type="ECO:0000256" key="2">
    <source>
        <dbReference type="ARBA" id="ARBA00023163"/>
    </source>
</evidence>
<dbReference type="PANTHER" id="PTHR47506">
    <property type="entry name" value="TRANSCRIPTIONAL REGULATORY PROTEIN"/>
    <property type="match status" value="1"/>
</dbReference>
<organism evidence="4 5">
    <name type="scientific">Maritalea myrionectae</name>
    <dbReference type="NCBI Taxonomy" id="454601"/>
    <lineage>
        <taxon>Bacteria</taxon>
        <taxon>Pseudomonadati</taxon>
        <taxon>Pseudomonadota</taxon>
        <taxon>Alphaproteobacteria</taxon>
        <taxon>Hyphomicrobiales</taxon>
        <taxon>Devosiaceae</taxon>
        <taxon>Maritalea</taxon>
    </lineage>
</organism>
<protein>
    <recommendedName>
        <fullName evidence="3">Tetracyclin repressor-like C-terminal domain-containing protein</fullName>
    </recommendedName>
</protein>
<keyword evidence="5" id="KW-1185">Reference proteome</keyword>
<dbReference type="STRING" id="1122213.GCA_000423365_00384"/>
<proteinExistence type="predicted"/>
<evidence type="ECO:0000259" key="3">
    <source>
        <dbReference type="Pfam" id="PF16925"/>
    </source>
</evidence>
<dbReference type="Proteomes" id="UP000258927">
    <property type="component" value="Chromosome"/>
</dbReference>
<sequence length="176" mass="19834">MSVKGMSDHLGLPRSSFYNAFGSREALLKNLIIYYELQSPQMALVMAYPPIDVKLLFTMLLQEMCAQYVHDRERKGCLLTNLSVELRENEPALRALLQQINQDRITRLAEICRWGVNAKDLPRATDCARLGRQLFALIEQLNLLARSLPEIEGLEELATRQLAQLGLLADGPAPAQ</sequence>
<dbReference type="PANTHER" id="PTHR47506:SF1">
    <property type="entry name" value="HTH-TYPE TRANSCRIPTIONAL REGULATOR YJDC"/>
    <property type="match status" value="1"/>
</dbReference>
<dbReference type="EMBL" id="CP021330">
    <property type="protein sequence ID" value="AVX05259.1"/>
    <property type="molecule type" value="Genomic_DNA"/>
</dbReference>